<dbReference type="GO" id="GO:0045116">
    <property type="term" value="P:protein neddylation"/>
    <property type="evidence" value="ECO:0007669"/>
    <property type="project" value="TreeGrafter"/>
</dbReference>
<sequence>MEDKISQFCTVTGASSKDARRYLDKHSRRLDLAIDAYYNEPTQNRLAAMAPSTTKLNALFDKYKERHEENITTEGTIQLCQDLAVDPEDVVLLAVAFELKSPGMAEWTRQGWVDGWKSLGCDTIPAMRTALIRLRDKLGSDPTYFQQVYNFTFEFSRAPGQRSLGLDMAQAFWALLLPLGLQGGALAHIVPRPADSEGEYDDEDDAMTGVEEDGWQEEFTTLWFEFLQEKGSKGISKDTWQMVCSSSADHQS</sequence>
<evidence type="ECO:0000259" key="3">
    <source>
        <dbReference type="PROSITE" id="PS51229"/>
    </source>
</evidence>
<protein>
    <recommendedName>
        <fullName evidence="2">Defective in cullin neddylation protein</fullName>
    </recommendedName>
</protein>
<dbReference type="GO" id="GO:0097602">
    <property type="term" value="F:cullin family protein binding"/>
    <property type="evidence" value="ECO:0007669"/>
    <property type="project" value="TreeGrafter"/>
</dbReference>
<dbReference type="InterPro" id="IPR014764">
    <property type="entry name" value="DCN-prot"/>
</dbReference>
<evidence type="ECO:0000313" key="4">
    <source>
        <dbReference type="EMBL" id="KAJ3491934.1"/>
    </source>
</evidence>
<dbReference type="GO" id="GO:0032182">
    <property type="term" value="F:ubiquitin-like protein binding"/>
    <property type="evidence" value="ECO:0007669"/>
    <property type="project" value="TreeGrafter"/>
</dbReference>
<evidence type="ECO:0000256" key="1">
    <source>
        <dbReference type="ARBA" id="ARBA00022786"/>
    </source>
</evidence>
<dbReference type="Gene3D" id="1.10.238.200">
    <property type="entry name" value="Cullin, PONY binding domain"/>
    <property type="match status" value="1"/>
</dbReference>
<dbReference type="Pfam" id="PF03556">
    <property type="entry name" value="Cullin_binding"/>
    <property type="match status" value="1"/>
</dbReference>
<dbReference type="Pfam" id="PF14555">
    <property type="entry name" value="UBA_4"/>
    <property type="match status" value="1"/>
</dbReference>
<organism evidence="4 5">
    <name type="scientific">Meripilus lineatus</name>
    <dbReference type="NCBI Taxonomy" id="2056292"/>
    <lineage>
        <taxon>Eukaryota</taxon>
        <taxon>Fungi</taxon>
        <taxon>Dikarya</taxon>
        <taxon>Basidiomycota</taxon>
        <taxon>Agaricomycotina</taxon>
        <taxon>Agaricomycetes</taxon>
        <taxon>Polyporales</taxon>
        <taxon>Meripilaceae</taxon>
        <taxon>Meripilus</taxon>
    </lineage>
</organism>
<proteinExistence type="predicted"/>
<evidence type="ECO:0000313" key="5">
    <source>
        <dbReference type="Proteomes" id="UP001212997"/>
    </source>
</evidence>
<dbReference type="PANTHER" id="PTHR12281:SF31">
    <property type="entry name" value="DCN1-LIKE PROTEIN 3"/>
    <property type="match status" value="1"/>
</dbReference>
<comment type="function">
    <text evidence="2">Neddylation of cullins play an essential role in the regulation of SCF-type complexes activity.</text>
</comment>
<dbReference type="GO" id="GO:0000151">
    <property type="term" value="C:ubiquitin ligase complex"/>
    <property type="evidence" value="ECO:0007669"/>
    <property type="project" value="TreeGrafter"/>
</dbReference>
<gene>
    <name evidence="4" type="ORF">NLI96_g374</name>
</gene>
<dbReference type="GO" id="GO:0031624">
    <property type="term" value="F:ubiquitin conjugating enzyme binding"/>
    <property type="evidence" value="ECO:0007669"/>
    <property type="project" value="TreeGrafter"/>
</dbReference>
<dbReference type="InterPro" id="IPR042460">
    <property type="entry name" value="DCN1-like_PONY"/>
</dbReference>
<reference evidence="4" key="1">
    <citation type="submission" date="2022-07" db="EMBL/GenBank/DDBJ databases">
        <title>Genome Sequence of Physisporinus lineatus.</title>
        <authorList>
            <person name="Buettner E."/>
        </authorList>
    </citation>
    <scope>NUCLEOTIDE SEQUENCE</scope>
    <source>
        <strain evidence="4">VT162</strain>
    </source>
</reference>
<dbReference type="Proteomes" id="UP001212997">
    <property type="component" value="Unassembled WGS sequence"/>
</dbReference>
<dbReference type="AlphaFoldDB" id="A0AAD5VCV3"/>
<dbReference type="SUPFAM" id="SSF46934">
    <property type="entry name" value="UBA-like"/>
    <property type="match status" value="1"/>
</dbReference>
<dbReference type="EMBL" id="JANAWD010000005">
    <property type="protein sequence ID" value="KAJ3491934.1"/>
    <property type="molecule type" value="Genomic_DNA"/>
</dbReference>
<evidence type="ECO:0000256" key="2">
    <source>
        <dbReference type="RuleBase" id="RU410713"/>
    </source>
</evidence>
<keyword evidence="1" id="KW-0833">Ubl conjugation pathway</keyword>
<dbReference type="PROSITE" id="PS51229">
    <property type="entry name" value="DCUN1"/>
    <property type="match status" value="1"/>
</dbReference>
<keyword evidence="5" id="KW-1185">Reference proteome</keyword>
<feature type="domain" description="DCUN1" evidence="3">
    <location>
        <begin position="51"/>
        <end position="252"/>
    </location>
</feature>
<accession>A0AAD5VCV3</accession>
<dbReference type="PANTHER" id="PTHR12281">
    <property type="entry name" value="RP42 RELATED"/>
    <property type="match status" value="1"/>
</dbReference>
<dbReference type="Gene3D" id="1.10.238.10">
    <property type="entry name" value="EF-hand"/>
    <property type="match status" value="1"/>
</dbReference>
<comment type="caution">
    <text evidence="4">The sequence shown here is derived from an EMBL/GenBank/DDBJ whole genome shotgun (WGS) entry which is preliminary data.</text>
</comment>
<dbReference type="InterPro" id="IPR005176">
    <property type="entry name" value="PONY_dom"/>
</dbReference>
<dbReference type="Gene3D" id="1.10.8.10">
    <property type="entry name" value="DNA helicase RuvA subunit, C-terminal domain"/>
    <property type="match status" value="1"/>
</dbReference>
<dbReference type="InterPro" id="IPR009060">
    <property type="entry name" value="UBA-like_sf"/>
</dbReference>
<name>A0AAD5VCV3_9APHY</name>